<sequence length="293" mass="34620">MSVSNNFSTLCNNLKMRDIIIDKIQRRYKRITKRINYEYRNLDSETSYSLYVGSYGRGTEIWTSDIDLIVHLPYKTYDKYNNYKGNGQSALLQDVKRALQKTYATSHIKGDGQVIGINFEDNINFEVVPAFINKDKQSYTYPDTNNGGIWRTTNPRSEMEAMKNRNSLTNKNLKRLCRMARAWKSNCNVPISGILIDTLAYKFINECQYKDKSFLYYDFISRDFFKYLKELDKEINYWLAPGSNRRVYKSGNFQFKASSAYNLSLEAIEYQTKEYWHSANNKWRDIYGTRYPK</sequence>
<accession>A0ABS2PGC0</accession>
<reference evidence="2 3" key="1">
    <citation type="submission" date="2021-01" db="EMBL/GenBank/DDBJ databases">
        <title>Genomic Encyclopedia of Type Strains, Phase IV (KMG-IV): sequencing the most valuable type-strain genomes for metagenomic binning, comparative biology and taxonomic classification.</title>
        <authorList>
            <person name="Goeker M."/>
        </authorList>
    </citation>
    <scope>NUCLEOTIDE SEQUENCE [LARGE SCALE GENOMIC DNA]</scope>
    <source>
        <strain evidence="2 3">DSM 25540</strain>
    </source>
</reference>
<dbReference type="EMBL" id="JAFBEC010000011">
    <property type="protein sequence ID" value="MBM7634302.1"/>
    <property type="molecule type" value="Genomic_DNA"/>
</dbReference>
<comment type="caution">
    <text evidence="2">The sequence shown here is derived from an EMBL/GenBank/DDBJ whole genome shotgun (WGS) entry which is preliminary data.</text>
</comment>
<dbReference type="SUPFAM" id="SSF81301">
    <property type="entry name" value="Nucleotidyltransferase"/>
    <property type="match status" value="1"/>
</dbReference>
<name>A0ABS2PGC0_9BACL</name>
<dbReference type="RefSeq" id="WP_204699051.1">
    <property type="nucleotide sequence ID" value="NZ_JAFBEC010000011.1"/>
</dbReference>
<evidence type="ECO:0000313" key="2">
    <source>
        <dbReference type="EMBL" id="MBM7634302.1"/>
    </source>
</evidence>
<dbReference type="InterPro" id="IPR006116">
    <property type="entry name" value="NT_2-5OAS_ClassI-CCAase"/>
</dbReference>
<evidence type="ECO:0000256" key="1">
    <source>
        <dbReference type="ARBA" id="ARBA00023118"/>
    </source>
</evidence>
<keyword evidence="1" id="KW-0051">Antiviral defense</keyword>
<gene>
    <name evidence="2" type="ORF">JOD17_003404</name>
</gene>
<proteinExistence type="predicted"/>
<dbReference type="Pfam" id="PF18144">
    <property type="entry name" value="SMODS"/>
    <property type="match status" value="1"/>
</dbReference>
<dbReference type="CDD" id="cd05400">
    <property type="entry name" value="NT_2-5OAS_ClassI-CCAase"/>
    <property type="match status" value="1"/>
</dbReference>
<keyword evidence="3" id="KW-1185">Reference proteome</keyword>
<protein>
    <submittedName>
        <fullName evidence="2">Nucleotidyltransferase</fullName>
    </submittedName>
</protein>
<organism evidence="2 3">
    <name type="scientific">Geomicrobium sediminis</name>
    <dbReference type="NCBI Taxonomy" id="1347788"/>
    <lineage>
        <taxon>Bacteria</taxon>
        <taxon>Bacillati</taxon>
        <taxon>Bacillota</taxon>
        <taxon>Bacilli</taxon>
        <taxon>Bacillales</taxon>
        <taxon>Geomicrobium</taxon>
    </lineage>
</organism>
<evidence type="ECO:0000313" key="3">
    <source>
        <dbReference type="Proteomes" id="UP000741863"/>
    </source>
</evidence>
<dbReference type="InterPro" id="IPR043519">
    <property type="entry name" value="NT_sf"/>
</dbReference>
<dbReference type="Gene3D" id="3.30.460.10">
    <property type="entry name" value="Beta Polymerase, domain 2"/>
    <property type="match status" value="1"/>
</dbReference>
<dbReference type="Proteomes" id="UP000741863">
    <property type="component" value="Unassembled WGS sequence"/>
</dbReference>